<comment type="caution">
    <text evidence="4">The sequence shown here is derived from an EMBL/GenBank/DDBJ whole genome shotgun (WGS) entry which is preliminary data.</text>
</comment>
<dbReference type="EMBL" id="JTDI01000001">
    <property type="protein sequence ID" value="KHK93050.1"/>
    <property type="molecule type" value="Genomic_DNA"/>
</dbReference>
<dbReference type="Proteomes" id="UP000031057">
    <property type="component" value="Unassembled WGS sequence"/>
</dbReference>
<organism evidence="4 5">
    <name type="scientific">Novosphingobium malaysiense</name>
    <dbReference type="NCBI Taxonomy" id="1348853"/>
    <lineage>
        <taxon>Bacteria</taxon>
        <taxon>Pseudomonadati</taxon>
        <taxon>Pseudomonadota</taxon>
        <taxon>Alphaproteobacteria</taxon>
        <taxon>Sphingomonadales</taxon>
        <taxon>Sphingomonadaceae</taxon>
        <taxon>Novosphingobium</taxon>
    </lineage>
</organism>
<evidence type="ECO:0000256" key="2">
    <source>
        <dbReference type="ARBA" id="ARBA00023002"/>
    </source>
</evidence>
<keyword evidence="2" id="KW-0560">Oxidoreductase</keyword>
<evidence type="ECO:0000313" key="4">
    <source>
        <dbReference type="EMBL" id="KHK93050.1"/>
    </source>
</evidence>
<dbReference type="PROSITE" id="PS00061">
    <property type="entry name" value="ADH_SHORT"/>
    <property type="match status" value="1"/>
</dbReference>
<dbReference type="RefSeq" id="WP_039278410.1">
    <property type="nucleotide sequence ID" value="NZ_JTDI01000001.1"/>
</dbReference>
<feature type="domain" description="Ketoreductase" evidence="3">
    <location>
        <begin position="7"/>
        <end position="194"/>
    </location>
</feature>
<dbReference type="PRINTS" id="PR00081">
    <property type="entry name" value="GDHRDH"/>
</dbReference>
<evidence type="ECO:0000256" key="1">
    <source>
        <dbReference type="ARBA" id="ARBA00006484"/>
    </source>
</evidence>
<dbReference type="STRING" id="1348853.LK12_01385"/>
<dbReference type="PRINTS" id="PR00080">
    <property type="entry name" value="SDRFAMILY"/>
</dbReference>
<dbReference type="InterPro" id="IPR002347">
    <property type="entry name" value="SDR_fam"/>
</dbReference>
<dbReference type="Gene3D" id="3.40.50.720">
    <property type="entry name" value="NAD(P)-binding Rossmann-like Domain"/>
    <property type="match status" value="1"/>
</dbReference>
<evidence type="ECO:0000313" key="5">
    <source>
        <dbReference type="Proteomes" id="UP000031057"/>
    </source>
</evidence>
<dbReference type="PANTHER" id="PTHR42760:SF133">
    <property type="entry name" value="3-OXOACYL-[ACYL-CARRIER-PROTEIN] REDUCTASE"/>
    <property type="match status" value="1"/>
</dbReference>
<dbReference type="CDD" id="cd05233">
    <property type="entry name" value="SDR_c"/>
    <property type="match status" value="1"/>
</dbReference>
<dbReference type="SMART" id="SM00822">
    <property type="entry name" value="PKS_KR"/>
    <property type="match status" value="1"/>
</dbReference>
<dbReference type="InterPro" id="IPR020904">
    <property type="entry name" value="Sc_DH/Rdtase_CS"/>
</dbReference>
<dbReference type="SUPFAM" id="SSF51735">
    <property type="entry name" value="NAD(P)-binding Rossmann-fold domains"/>
    <property type="match status" value="1"/>
</dbReference>
<dbReference type="Pfam" id="PF13561">
    <property type="entry name" value="adh_short_C2"/>
    <property type="match status" value="1"/>
</dbReference>
<accession>A0A0B1ZPH3</accession>
<dbReference type="PANTHER" id="PTHR42760">
    <property type="entry name" value="SHORT-CHAIN DEHYDROGENASES/REDUCTASES FAMILY MEMBER"/>
    <property type="match status" value="1"/>
</dbReference>
<gene>
    <name evidence="4" type="ORF">LK12_01385</name>
</gene>
<dbReference type="InterPro" id="IPR057326">
    <property type="entry name" value="KR_dom"/>
</dbReference>
<protein>
    <submittedName>
        <fullName evidence="4">Short-chain dehydrogenase</fullName>
    </submittedName>
</protein>
<comment type="similarity">
    <text evidence="1">Belongs to the short-chain dehydrogenases/reductases (SDR) family.</text>
</comment>
<name>A0A0B1ZPH3_9SPHN</name>
<dbReference type="NCBIfam" id="NF005559">
    <property type="entry name" value="PRK07231.1"/>
    <property type="match status" value="1"/>
</dbReference>
<dbReference type="InterPro" id="IPR036291">
    <property type="entry name" value="NAD(P)-bd_dom_sf"/>
</dbReference>
<keyword evidence="5" id="KW-1185">Reference proteome</keyword>
<evidence type="ECO:0000259" key="3">
    <source>
        <dbReference type="SMART" id="SM00822"/>
    </source>
</evidence>
<reference evidence="4 5" key="1">
    <citation type="submission" date="2014-10" db="EMBL/GenBank/DDBJ databases">
        <title>Genome sequence of Novosphingobium malaysiense MUSC 273(T).</title>
        <authorList>
            <person name="Lee L.-H."/>
        </authorList>
    </citation>
    <scope>NUCLEOTIDE SEQUENCE [LARGE SCALE GENOMIC DNA]</scope>
    <source>
        <strain evidence="4 5">MUSC 273</strain>
    </source>
</reference>
<dbReference type="GO" id="GO:0016616">
    <property type="term" value="F:oxidoreductase activity, acting on the CH-OH group of donors, NAD or NADP as acceptor"/>
    <property type="evidence" value="ECO:0007669"/>
    <property type="project" value="UniProtKB-ARBA"/>
</dbReference>
<dbReference type="AlphaFoldDB" id="A0A0B1ZPH3"/>
<proteinExistence type="inferred from homology"/>
<dbReference type="FunFam" id="3.40.50.720:FF:000084">
    <property type="entry name" value="Short-chain dehydrogenase reductase"/>
    <property type="match status" value="1"/>
</dbReference>
<sequence length="253" mass="26351">MTDSPTKTMIVTGAASAAGLGFATALLLAREGHKVYLTDIDAAGAAARADELRTEGLDATGLAQDVTDEAAWKALVEHVTEKTGRIDGLVNNAGIAVLSWTADLDPASWDRQIDVNLKSAYLGCRAVLPIMERQGSGAIVNLSSVAGLVGIPGASAYAASKGGVRLYTKAVAMEVAAKGIRVNAVCPGVIWTDMQKVAIEDNPDQYDAINASIPMKRMGDPEDIGNMIAFLLSERAKYVTGGEFVVDGGLTAQ</sequence>